<proteinExistence type="predicted"/>
<name>A0A1Y2G0B6_9BASI</name>
<evidence type="ECO:0000313" key="1">
    <source>
        <dbReference type="EMBL" id="ORY88900.1"/>
    </source>
</evidence>
<protein>
    <submittedName>
        <fullName evidence="1">Uncharacterized protein</fullName>
    </submittedName>
</protein>
<dbReference type="OrthoDB" id="2529882at2759"/>
<organism evidence="1 2">
    <name type="scientific">Leucosporidium creatinivorum</name>
    <dbReference type="NCBI Taxonomy" id="106004"/>
    <lineage>
        <taxon>Eukaryota</taxon>
        <taxon>Fungi</taxon>
        <taxon>Dikarya</taxon>
        <taxon>Basidiomycota</taxon>
        <taxon>Pucciniomycotina</taxon>
        <taxon>Microbotryomycetes</taxon>
        <taxon>Leucosporidiales</taxon>
        <taxon>Leucosporidium</taxon>
    </lineage>
</organism>
<dbReference type="InParanoid" id="A0A1Y2G0B6"/>
<gene>
    <name evidence="1" type="ORF">BCR35DRAFT_329787</name>
</gene>
<sequence length="403" mass="44765">MAYPLDADGDGYYDSISYDADGDGFADTVEYGGGYGGYGGYGDGYGYDDYGLGGGGGYGLGGGGMPGGWVDDYGGGGAYGGYGGYGGGYDDYGYGGWGDGYDLYDGMSWMDREMPLYEAWGDYGGWGDDQYMFADLLHYQRQLEMDTALNEQERLRRWEERLRWEELDEAERSMRYRSMDPYALSSLGLSGGFWGHRLGGRSDLDLGYLRNLNLTRGLFSAPYRSHFVRHANLGRRYMPYFSRSGLRPYAGRGGFGLGGGGGLGRGMMRQVPPRFGSRPIAGDGMLSLREQELRTRLRIAETRASLTGLAAAQRAQALNDARMLKEELLNEQRLARTIDRDERRTDALDAAREAAHQRREIHADREHERDLMRLEQMAVRPPSRGLGGMGRMRRMSGGYGGVW</sequence>
<reference evidence="1 2" key="1">
    <citation type="submission" date="2016-07" db="EMBL/GenBank/DDBJ databases">
        <title>Pervasive Adenine N6-methylation of Active Genes in Fungi.</title>
        <authorList>
            <consortium name="DOE Joint Genome Institute"/>
            <person name="Mondo S.J."/>
            <person name="Dannebaum R.O."/>
            <person name="Kuo R.C."/>
            <person name="Labutti K."/>
            <person name="Haridas S."/>
            <person name="Kuo A."/>
            <person name="Salamov A."/>
            <person name="Ahrendt S.R."/>
            <person name="Lipzen A."/>
            <person name="Sullivan W."/>
            <person name="Andreopoulos W.B."/>
            <person name="Clum A."/>
            <person name="Lindquist E."/>
            <person name="Daum C."/>
            <person name="Ramamoorthy G.K."/>
            <person name="Gryganskyi A."/>
            <person name="Culley D."/>
            <person name="Magnuson J.K."/>
            <person name="James T.Y."/>
            <person name="O'Malley M.A."/>
            <person name="Stajich J.E."/>
            <person name="Spatafora J.W."/>
            <person name="Visel A."/>
            <person name="Grigoriev I.V."/>
        </authorList>
    </citation>
    <scope>NUCLEOTIDE SEQUENCE [LARGE SCALE GENOMIC DNA]</scope>
    <source>
        <strain evidence="1 2">62-1032</strain>
    </source>
</reference>
<keyword evidence="2" id="KW-1185">Reference proteome</keyword>
<accession>A0A1Y2G0B6</accession>
<dbReference type="AlphaFoldDB" id="A0A1Y2G0B6"/>
<comment type="caution">
    <text evidence="1">The sequence shown here is derived from an EMBL/GenBank/DDBJ whole genome shotgun (WGS) entry which is preliminary data.</text>
</comment>
<evidence type="ECO:0000313" key="2">
    <source>
        <dbReference type="Proteomes" id="UP000193467"/>
    </source>
</evidence>
<dbReference type="Proteomes" id="UP000193467">
    <property type="component" value="Unassembled WGS sequence"/>
</dbReference>
<dbReference type="EMBL" id="MCGR01000008">
    <property type="protein sequence ID" value="ORY88900.1"/>
    <property type="molecule type" value="Genomic_DNA"/>
</dbReference>